<gene>
    <name evidence="1" type="ORF">Tci_027050</name>
</gene>
<dbReference type="EMBL" id="BKCJ010003435">
    <property type="protein sequence ID" value="GEU55072.1"/>
    <property type="molecule type" value="Genomic_DNA"/>
</dbReference>
<comment type="caution">
    <text evidence="1">The sequence shown here is derived from an EMBL/GenBank/DDBJ whole genome shotgun (WGS) entry which is preliminary data.</text>
</comment>
<evidence type="ECO:0000313" key="1">
    <source>
        <dbReference type="EMBL" id="GEU55072.1"/>
    </source>
</evidence>
<accession>A0A6L2L2Z6</accession>
<dbReference type="AlphaFoldDB" id="A0A6L2L2Z6"/>
<reference evidence="1" key="1">
    <citation type="journal article" date="2019" name="Sci. Rep.">
        <title>Draft genome of Tanacetum cinerariifolium, the natural source of mosquito coil.</title>
        <authorList>
            <person name="Yamashiro T."/>
            <person name="Shiraishi A."/>
            <person name="Satake H."/>
            <person name="Nakayama K."/>
        </authorList>
    </citation>
    <scope>NUCLEOTIDE SEQUENCE</scope>
</reference>
<proteinExistence type="predicted"/>
<name>A0A6L2L2Z6_TANCI</name>
<protein>
    <submittedName>
        <fullName evidence="1">Uncharacterized protein</fullName>
    </submittedName>
</protein>
<organism evidence="1">
    <name type="scientific">Tanacetum cinerariifolium</name>
    <name type="common">Dalmatian daisy</name>
    <name type="synonym">Chrysanthemum cinerariifolium</name>
    <dbReference type="NCBI Taxonomy" id="118510"/>
    <lineage>
        <taxon>Eukaryota</taxon>
        <taxon>Viridiplantae</taxon>
        <taxon>Streptophyta</taxon>
        <taxon>Embryophyta</taxon>
        <taxon>Tracheophyta</taxon>
        <taxon>Spermatophyta</taxon>
        <taxon>Magnoliopsida</taxon>
        <taxon>eudicotyledons</taxon>
        <taxon>Gunneridae</taxon>
        <taxon>Pentapetalae</taxon>
        <taxon>asterids</taxon>
        <taxon>campanulids</taxon>
        <taxon>Asterales</taxon>
        <taxon>Asteraceae</taxon>
        <taxon>Asteroideae</taxon>
        <taxon>Anthemideae</taxon>
        <taxon>Anthemidinae</taxon>
        <taxon>Tanacetum</taxon>
    </lineage>
</organism>
<sequence length="242" mass="26782">MKSQEGFTPNAATALSSTPTHGVRKIVICLKTPTNTNTMILNGETSSCISNAEKKNGKRVLDMECKNEFQENIKKAKRQIDVASTSNALYSPAATRKNCVSQKFLNKHMILHADKDWKTFIRSLNIHNVNKSGENHNHDAKVVDLSKCLFGWDVKTGKRGRLGSTVADVKREEEAAKCLMCLDDPVTPPMVESGAQVEELMTTSMTDRNLQVEELAYNGRVKEVHGFDINELPACGDVSLTE</sequence>